<evidence type="ECO:0000256" key="10">
    <source>
        <dbReference type="PROSITE-ProRule" id="PRU00175"/>
    </source>
</evidence>
<evidence type="ECO:0000256" key="2">
    <source>
        <dbReference type="ARBA" id="ARBA00004167"/>
    </source>
</evidence>
<feature type="region of interest" description="Disordered" evidence="11">
    <location>
        <begin position="492"/>
        <end position="626"/>
    </location>
</feature>
<dbReference type="AlphaFoldDB" id="A0A914C5L3"/>
<evidence type="ECO:0000256" key="6">
    <source>
        <dbReference type="ARBA" id="ARBA00022771"/>
    </source>
</evidence>
<comment type="subcellular location">
    <subcellularLocation>
        <location evidence="2">Membrane</location>
        <topology evidence="2">Single-pass membrane protein</topology>
    </subcellularLocation>
</comment>
<dbReference type="Proteomes" id="UP000887540">
    <property type="component" value="Unplaced"/>
</dbReference>
<feature type="compositionally biased region" description="Basic and acidic residues" evidence="11">
    <location>
        <begin position="445"/>
        <end position="456"/>
    </location>
</feature>
<feature type="signal peptide" evidence="13">
    <location>
        <begin position="1"/>
        <end position="29"/>
    </location>
</feature>
<keyword evidence="7" id="KW-0862">Zinc</keyword>
<dbReference type="WBParaSite" id="ACRNAN_Path_356.g1353.t1">
    <property type="protein sequence ID" value="ACRNAN_Path_356.g1353.t1"/>
    <property type="gene ID" value="ACRNAN_Path_356.g1353"/>
</dbReference>
<dbReference type="PROSITE" id="PS50089">
    <property type="entry name" value="ZF_RING_2"/>
    <property type="match status" value="1"/>
</dbReference>
<keyword evidence="6 10" id="KW-0863">Zinc-finger</keyword>
<organism evidence="15 16">
    <name type="scientific">Acrobeloides nanus</name>
    <dbReference type="NCBI Taxonomy" id="290746"/>
    <lineage>
        <taxon>Eukaryota</taxon>
        <taxon>Metazoa</taxon>
        <taxon>Ecdysozoa</taxon>
        <taxon>Nematoda</taxon>
        <taxon>Chromadorea</taxon>
        <taxon>Rhabditida</taxon>
        <taxon>Tylenchina</taxon>
        <taxon>Cephalobomorpha</taxon>
        <taxon>Cephaloboidea</taxon>
        <taxon>Cephalobidae</taxon>
        <taxon>Acrobeloides</taxon>
    </lineage>
</organism>
<dbReference type="Pfam" id="PF13639">
    <property type="entry name" value="zf-RING_2"/>
    <property type="match status" value="1"/>
</dbReference>
<accession>A0A914C5L3</accession>
<dbReference type="InterPro" id="IPR051653">
    <property type="entry name" value="E3_ligase_sorting_rcpt"/>
</dbReference>
<keyword evidence="8 12" id="KW-1133">Transmembrane helix</keyword>
<evidence type="ECO:0000256" key="8">
    <source>
        <dbReference type="ARBA" id="ARBA00022989"/>
    </source>
</evidence>
<proteinExistence type="predicted"/>
<keyword evidence="5" id="KW-0479">Metal-binding</keyword>
<dbReference type="Gene3D" id="3.30.40.10">
    <property type="entry name" value="Zinc/RING finger domain, C3HC4 (zinc finger)"/>
    <property type="match status" value="1"/>
</dbReference>
<evidence type="ECO:0000259" key="14">
    <source>
        <dbReference type="PROSITE" id="PS50089"/>
    </source>
</evidence>
<evidence type="ECO:0000256" key="11">
    <source>
        <dbReference type="SAM" id="MobiDB-lite"/>
    </source>
</evidence>
<dbReference type="SUPFAM" id="SSF52025">
    <property type="entry name" value="PA domain"/>
    <property type="match status" value="1"/>
</dbReference>
<feature type="chain" id="PRO_5037253561" description="RING-type E3 ubiquitin transferase" evidence="13">
    <location>
        <begin position="30"/>
        <end position="626"/>
    </location>
</feature>
<keyword evidence="9 12" id="KW-0472">Membrane</keyword>
<evidence type="ECO:0000256" key="1">
    <source>
        <dbReference type="ARBA" id="ARBA00000900"/>
    </source>
</evidence>
<evidence type="ECO:0000256" key="7">
    <source>
        <dbReference type="ARBA" id="ARBA00022833"/>
    </source>
</evidence>
<dbReference type="GO" id="GO:0008270">
    <property type="term" value="F:zinc ion binding"/>
    <property type="evidence" value="ECO:0007669"/>
    <property type="project" value="UniProtKB-KW"/>
</dbReference>
<comment type="catalytic activity">
    <reaction evidence="1">
        <text>S-ubiquitinyl-[E2 ubiquitin-conjugating enzyme]-L-cysteine + [acceptor protein]-L-lysine = [E2 ubiquitin-conjugating enzyme]-L-cysteine + N(6)-ubiquitinyl-[acceptor protein]-L-lysine.</text>
        <dbReference type="EC" id="2.3.2.27"/>
    </reaction>
</comment>
<sequence length="626" mass="68892">MIKLLPPSKCFLPTVILHIFVAILDGTSAQYQYLVEILESTPLGGRRPVIKCEATGANFGDDVMAFSFGSFSTGCALRTIPEDACEHVTLPQLNHTRLCDNYFAVVPRGNCSFSEKAYNAQMAQSIGYQALIVYNNPGQPPIPMSGSKYSERVTIPVVMVTYACMQNMMGNYSVDKGFVVSIKATPGYYDLIKYLIPFVAVVSFCLIVLLISLIIRVCRERRRLARKRLSRSNLKKIPTKKYKKGAEFEYETCAICLEDFQDGEKVRILPCRHAYHCKCIDPWLTKNRKVCPVCKRKVGPSSADSSDSDNERRPSVSTRRSNLDNEPLLRYEQPMATTSSADFGLPGTSTNSAFPGNVRAEAYLNLSRVGRVSDGSISVVDSTAGSMEHLLQRGTQVDSEHETNRWPLTRASKIFSRAFNYMKRATGADQNRHQILDEESLNGSHDGRLDEAESGRRVRFAGADNSNYDNPTADGHSMTTVCSNQMTITADVEPGTPSAVEGSVVPSPPIISNPKPITQQPVKKRRHHASYSRSASIGPHDEDDDIVPSSGESNGKKRKHQKRSHRASSHVESSKTRENGKDGHLSADDEESGDASTSIVQIPPPAPTPPCTSPPPEDPMPECPSI</sequence>
<reference evidence="16" key="1">
    <citation type="submission" date="2022-11" db="UniProtKB">
        <authorList>
            <consortium name="WormBaseParasite"/>
        </authorList>
    </citation>
    <scope>IDENTIFICATION</scope>
</reference>
<feature type="compositionally biased region" description="Basic residues" evidence="11">
    <location>
        <begin position="556"/>
        <end position="568"/>
    </location>
</feature>
<dbReference type="GO" id="GO:0016020">
    <property type="term" value="C:membrane"/>
    <property type="evidence" value="ECO:0007669"/>
    <property type="project" value="UniProtKB-SubCell"/>
</dbReference>
<evidence type="ECO:0000256" key="12">
    <source>
        <dbReference type="SAM" id="Phobius"/>
    </source>
</evidence>
<dbReference type="PANTHER" id="PTHR47168:SF1">
    <property type="entry name" value="OS02G0798600 PROTEIN"/>
    <property type="match status" value="1"/>
</dbReference>
<dbReference type="InterPro" id="IPR003137">
    <property type="entry name" value="PA_domain"/>
</dbReference>
<evidence type="ECO:0000256" key="13">
    <source>
        <dbReference type="SAM" id="SignalP"/>
    </source>
</evidence>
<evidence type="ECO:0000313" key="16">
    <source>
        <dbReference type="WBParaSite" id="ACRNAN_Path_356.g1353.t1"/>
    </source>
</evidence>
<protein>
    <recommendedName>
        <fullName evidence="3">RING-type E3 ubiquitin transferase</fullName>
        <ecNumber evidence="3">2.3.2.27</ecNumber>
    </recommendedName>
</protein>
<feature type="transmembrane region" description="Helical" evidence="12">
    <location>
        <begin position="194"/>
        <end position="218"/>
    </location>
</feature>
<dbReference type="EC" id="2.3.2.27" evidence="3"/>
<feature type="region of interest" description="Disordered" evidence="11">
    <location>
        <begin position="439"/>
        <end position="478"/>
    </location>
</feature>
<dbReference type="Pfam" id="PF02225">
    <property type="entry name" value="PA"/>
    <property type="match status" value="1"/>
</dbReference>
<evidence type="ECO:0000256" key="3">
    <source>
        <dbReference type="ARBA" id="ARBA00012483"/>
    </source>
</evidence>
<dbReference type="InterPro" id="IPR046450">
    <property type="entry name" value="PA_dom_sf"/>
</dbReference>
<keyword evidence="13" id="KW-0732">Signal</keyword>
<dbReference type="SMART" id="SM00184">
    <property type="entry name" value="RING"/>
    <property type="match status" value="1"/>
</dbReference>
<keyword evidence="4 12" id="KW-0812">Transmembrane</keyword>
<feature type="region of interest" description="Disordered" evidence="11">
    <location>
        <begin position="298"/>
        <end position="329"/>
    </location>
</feature>
<dbReference type="PANTHER" id="PTHR47168">
    <property type="entry name" value="RING ZINC FINGER DOMAIN SUPERFAMILY PROTEIN-RELATED"/>
    <property type="match status" value="1"/>
</dbReference>
<evidence type="ECO:0000256" key="9">
    <source>
        <dbReference type="ARBA" id="ARBA00023136"/>
    </source>
</evidence>
<evidence type="ECO:0000256" key="5">
    <source>
        <dbReference type="ARBA" id="ARBA00022723"/>
    </source>
</evidence>
<name>A0A914C5L3_9BILA</name>
<dbReference type="FunFam" id="3.30.40.10:FF:000429">
    <property type="entry name" value="E3 ubiquitin-protein ligase RNF13"/>
    <property type="match status" value="1"/>
</dbReference>
<dbReference type="GO" id="GO:0061630">
    <property type="term" value="F:ubiquitin protein ligase activity"/>
    <property type="evidence" value="ECO:0007669"/>
    <property type="project" value="UniProtKB-EC"/>
</dbReference>
<dbReference type="SUPFAM" id="SSF57850">
    <property type="entry name" value="RING/U-box"/>
    <property type="match status" value="1"/>
</dbReference>
<dbReference type="InterPro" id="IPR013083">
    <property type="entry name" value="Znf_RING/FYVE/PHD"/>
</dbReference>
<feature type="domain" description="RING-type" evidence="14">
    <location>
        <begin position="253"/>
        <end position="295"/>
    </location>
</feature>
<feature type="compositionally biased region" description="Pro residues" evidence="11">
    <location>
        <begin position="602"/>
        <end position="626"/>
    </location>
</feature>
<dbReference type="InterPro" id="IPR001841">
    <property type="entry name" value="Znf_RING"/>
</dbReference>
<feature type="compositionally biased region" description="Basic and acidic residues" evidence="11">
    <location>
        <begin position="572"/>
        <end position="587"/>
    </location>
</feature>
<dbReference type="Gene3D" id="3.50.30.30">
    <property type="match status" value="1"/>
</dbReference>
<evidence type="ECO:0000256" key="4">
    <source>
        <dbReference type="ARBA" id="ARBA00022692"/>
    </source>
</evidence>
<evidence type="ECO:0000313" key="15">
    <source>
        <dbReference type="Proteomes" id="UP000887540"/>
    </source>
</evidence>
<keyword evidence="15" id="KW-1185">Reference proteome</keyword>